<dbReference type="KEGG" id="bsau:DWV08_07270"/>
<accession>A0A345YND2</accession>
<organism evidence="3 5">
    <name type="scientific">Brachybacterium saurashtrense</name>
    <dbReference type="NCBI Taxonomy" id="556288"/>
    <lineage>
        <taxon>Bacteria</taxon>
        <taxon>Bacillati</taxon>
        <taxon>Actinomycetota</taxon>
        <taxon>Actinomycetes</taxon>
        <taxon>Micrococcales</taxon>
        <taxon>Dermabacteraceae</taxon>
        <taxon>Brachybacterium</taxon>
    </lineage>
</organism>
<evidence type="ECO:0000313" key="5">
    <source>
        <dbReference type="Proteomes" id="UP000282185"/>
    </source>
</evidence>
<dbReference type="EMBL" id="QSWH01000010">
    <property type="protein sequence ID" value="RRR21193.1"/>
    <property type="molecule type" value="Genomic_DNA"/>
</dbReference>
<keyword evidence="4" id="KW-1185">Reference proteome</keyword>
<dbReference type="EMBL" id="CP031356">
    <property type="protein sequence ID" value="AXK45434.1"/>
    <property type="molecule type" value="Genomic_DNA"/>
</dbReference>
<reference evidence="2 4" key="1">
    <citation type="submission" date="2018-07" db="EMBL/GenBank/DDBJ databases">
        <title>Brachybacterium saurashtrense DSM 23186 genome sequence.</title>
        <authorList>
            <person name="Guo L."/>
        </authorList>
    </citation>
    <scope>NUCLEOTIDE SEQUENCE [LARGE SCALE GENOMIC DNA]</scope>
    <source>
        <strain evidence="2 4">DSM 23186</strain>
    </source>
</reference>
<keyword evidence="1" id="KW-0812">Transmembrane</keyword>
<evidence type="ECO:0000313" key="4">
    <source>
        <dbReference type="Proteomes" id="UP000254236"/>
    </source>
</evidence>
<keyword evidence="1" id="KW-0472">Membrane</keyword>
<reference evidence="3 5" key="2">
    <citation type="submission" date="2018-08" db="EMBL/GenBank/DDBJ databases">
        <title>Brachybacterium saurashtrense DSM 23186.</title>
        <authorList>
            <person name="Li Y."/>
        </authorList>
    </citation>
    <scope>NUCLEOTIDE SEQUENCE [LARGE SCALE GENOMIC DNA]</scope>
    <source>
        <strain evidence="3 5">DSM 23186</strain>
    </source>
</reference>
<dbReference type="Proteomes" id="UP000282185">
    <property type="component" value="Unassembled WGS sequence"/>
</dbReference>
<evidence type="ECO:0000256" key="1">
    <source>
        <dbReference type="SAM" id="Phobius"/>
    </source>
</evidence>
<feature type="transmembrane region" description="Helical" evidence="1">
    <location>
        <begin position="49"/>
        <end position="72"/>
    </location>
</feature>
<dbReference type="AlphaFoldDB" id="A0A345YND2"/>
<sequence>MILKVLTFGAIALLLLLRLTRTSFGARLLGVSLRVLNIVYLSALGLAGVLSVVYEQWILLTVVVVLLVISLVEEVRRRAAMRG</sequence>
<gene>
    <name evidence="2" type="ORF">DWV08_07270</name>
    <name evidence="3" type="ORF">DXU92_16075</name>
</gene>
<keyword evidence="1" id="KW-1133">Transmembrane helix</keyword>
<evidence type="ECO:0000313" key="2">
    <source>
        <dbReference type="EMBL" id="AXK45434.1"/>
    </source>
</evidence>
<protein>
    <submittedName>
        <fullName evidence="3">Uncharacterized protein</fullName>
    </submittedName>
</protein>
<evidence type="ECO:0000313" key="3">
    <source>
        <dbReference type="EMBL" id="RRR21193.1"/>
    </source>
</evidence>
<dbReference type="OrthoDB" id="9988160at2"/>
<name>A0A345YND2_9MICO</name>
<dbReference type="Proteomes" id="UP000254236">
    <property type="component" value="Chromosome"/>
</dbReference>
<proteinExistence type="predicted"/>
<dbReference type="RefSeq" id="WP_115413185.1">
    <property type="nucleotide sequence ID" value="NZ_CP031356.1"/>
</dbReference>